<keyword evidence="3" id="KW-1185">Reference proteome</keyword>
<dbReference type="GeneID" id="87943616"/>
<feature type="region of interest" description="Disordered" evidence="1">
    <location>
        <begin position="63"/>
        <end position="93"/>
    </location>
</feature>
<evidence type="ECO:0000256" key="1">
    <source>
        <dbReference type="SAM" id="MobiDB-lite"/>
    </source>
</evidence>
<accession>A0AAX4IFI5</accession>
<sequence>MSARRRAVLVELRYAVDTRLARLVSIGQNFNTGRHLRVGVMEPISVRGACNCETVKVGVSVPHAPDDSTFHRGQPRKSPSRSSKFSGFPRRLV</sequence>
<gene>
    <name evidence="2" type="ORF">CDEST_07113</name>
</gene>
<reference evidence="3" key="1">
    <citation type="journal article" date="2023" name="bioRxiv">
        <title>Complete genome of the Medicago anthracnose fungus, Colletotrichum destructivum, reveals a mini-chromosome-like region within a core chromosome.</title>
        <authorList>
            <person name="Lapalu N."/>
            <person name="Simon A."/>
            <person name="Lu A."/>
            <person name="Plaumann P.-L."/>
            <person name="Amselem J."/>
            <person name="Pigne S."/>
            <person name="Auger A."/>
            <person name="Koch C."/>
            <person name="Dallery J.-F."/>
            <person name="O'Connell R.J."/>
        </authorList>
    </citation>
    <scope>NUCLEOTIDE SEQUENCE [LARGE SCALE GENOMIC DNA]</scope>
    <source>
        <strain evidence="3">CBS 520.97</strain>
    </source>
</reference>
<organism evidence="2 3">
    <name type="scientific">Colletotrichum destructivum</name>
    <dbReference type="NCBI Taxonomy" id="34406"/>
    <lineage>
        <taxon>Eukaryota</taxon>
        <taxon>Fungi</taxon>
        <taxon>Dikarya</taxon>
        <taxon>Ascomycota</taxon>
        <taxon>Pezizomycotina</taxon>
        <taxon>Sordariomycetes</taxon>
        <taxon>Hypocreomycetidae</taxon>
        <taxon>Glomerellales</taxon>
        <taxon>Glomerellaceae</taxon>
        <taxon>Colletotrichum</taxon>
        <taxon>Colletotrichum destructivum species complex</taxon>
    </lineage>
</organism>
<protein>
    <submittedName>
        <fullName evidence="2">Uncharacterized protein</fullName>
    </submittedName>
</protein>
<name>A0AAX4IFI5_9PEZI</name>
<feature type="compositionally biased region" description="Low complexity" evidence="1">
    <location>
        <begin position="80"/>
        <end position="93"/>
    </location>
</feature>
<dbReference type="RefSeq" id="XP_062779323.1">
    <property type="nucleotide sequence ID" value="XM_062923272.1"/>
</dbReference>
<dbReference type="AlphaFoldDB" id="A0AAX4IFI5"/>
<evidence type="ECO:0000313" key="3">
    <source>
        <dbReference type="Proteomes" id="UP001322277"/>
    </source>
</evidence>
<evidence type="ECO:0000313" key="2">
    <source>
        <dbReference type="EMBL" id="WQF82099.1"/>
    </source>
</evidence>
<dbReference type="KEGG" id="cdet:87943616"/>
<proteinExistence type="predicted"/>
<dbReference type="EMBL" id="CP137308">
    <property type="protein sequence ID" value="WQF82099.1"/>
    <property type="molecule type" value="Genomic_DNA"/>
</dbReference>
<dbReference type="Proteomes" id="UP001322277">
    <property type="component" value="Chromosome 4"/>
</dbReference>